<dbReference type="Gene3D" id="3.90.550.10">
    <property type="entry name" value="Spore Coat Polysaccharide Biosynthesis Protein SpsA, Chain A"/>
    <property type="match status" value="1"/>
</dbReference>
<dbReference type="Pfam" id="PF00535">
    <property type="entry name" value="Glycos_transf_2"/>
    <property type="match status" value="1"/>
</dbReference>
<proteinExistence type="predicted"/>
<reference evidence="2 3" key="1">
    <citation type="submission" date="2024-06" db="EMBL/GenBank/DDBJ databases">
        <title>Flavobacterium spp. isolated from glacier.</title>
        <authorList>
            <person name="Han D."/>
        </authorList>
    </citation>
    <scope>NUCLEOTIDE SEQUENCE [LARGE SCALE GENOMIC DNA]</scope>
    <source>
        <strain evidence="2 3">LS2P90</strain>
    </source>
</reference>
<sequence length="304" mass="35530">MKKKISCHIITYNQKEYISQCIEGVLMQKTNFSIEIIIGDDNSTDGTREILKEYARKYPDLIKFNLREVRGIGIPGKQNFLTTLELCTGEYISLCDGDDYWTDPLKLQKQVDFLEANPDYVLCFHQVSILKTNGEIVDDFITKVPENYETIETLARLGNYIHTPSVVFRNVIKDFPFEFQHTPIGDYFLYMMLAEHGKLKYLEEKMCVYRYGVGIFSGNSRLNMAKTNLKLFTCLLSYLKDDEIKKIIFDRQLYAVAHLEKILDELYNGCFVSNHIFFRAVKYTQTNLKNPSKILQKIIFKFKK</sequence>
<accession>A0ABW6HSN7</accession>
<evidence type="ECO:0000313" key="2">
    <source>
        <dbReference type="EMBL" id="MFE3867010.1"/>
    </source>
</evidence>
<dbReference type="PANTHER" id="PTHR22916">
    <property type="entry name" value="GLYCOSYLTRANSFERASE"/>
    <property type="match status" value="1"/>
</dbReference>
<dbReference type="SUPFAM" id="SSF53448">
    <property type="entry name" value="Nucleotide-diphospho-sugar transferases"/>
    <property type="match status" value="1"/>
</dbReference>
<comment type="caution">
    <text evidence="2">The sequence shown here is derived from an EMBL/GenBank/DDBJ whole genome shotgun (WGS) entry which is preliminary data.</text>
</comment>
<organism evidence="2 3">
    <name type="scientific">Flavobacterium xylosi</name>
    <dbReference type="NCBI Taxonomy" id="3230415"/>
    <lineage>
        <taxon>Bacteria</taxon>
        <taxon>Pseudomonadati</taxon>
        <taxon>Bacteroidota</taxon>
        <taxon>Flavobacteriia</taxon>
        <taxon>Flavobacteriales</taxon>
        <taxon>Flavobacteriaceae</taxon>
        <taxon>Flavobacterium</taxon>
    </lineage>
</organism>
<dbReference type="Proteomes" id="UP001600109">
    <property type="component" value="Unassembled WGS sequence"/>
</dbReference>
<evidence type="ECO:0000313" key="3">
    <source>
        <dbReference type="Proteomes" id="UP001600109"/>
    </source>
</evidence>
<dbReference type="EMBL" id="JBHZPZ010000002">
    <property type="protein sequence ID" value="MFE3867010.1"/>
    <property type="molecule type" value="Genomic_DNA"/>
</dbReference>
<gene>
    <name evidence="2" type="ORF">ACFX5E_02860</name>
</gene>
<name>A0ABW6HSN7_9FLAO</name>
<dbReference type="InterPro" id="IPR029044">
    <property type="entry name" value="Nucleotide-diphossugar_trans"/>
</dbReference>
<keyword evidence="3" id="KW-1185">Reference proteome</keyword>
<protein>
    <submittedName>
        <fullName evidence="2">Glycosyltransferase family 2 protein</fullName>
    </submittedName>
</protein>
<dbReference type="InterPro" id="IPR001173">
    <property type="entry name" value="Glyco_trans_2-like"/>
</dbReference>
<evidence type="ECO:0000259" key="1">
    <source>
        <dbReference type="Pfam" id="PF00535"/>
    </source>
</evidence>
<dbReference type="PANTHER" id="PTHR22916:SF3">
    <property type="entry name" value="UDP-GLCNAC:BETAGAL BETA-1,3-N-ACETYLGLUCOSAMINYLTRANSFERASE-LIKE PROTEIN 1"/>
    <property type="match status" value="1"/>
</dbReference>
<dbReference type="RefSeq" id="WP_379853653.1">
    <property type="nucleotide sequence ID" value="NZ_JBHZPZ010000002.1"/>
</dbReference>
<feature type="domain" description="Glycosyltransferase 2-like" evidence="1">
    <location>
        <begin position="6"/>
        <end position="173"/>
    </location>
</feature>